<keyword evidence="15" id="KW-0175">Coiled coil</keyword>
<protein>
    <recommendedName>
        <fullName evidence="13">ATP synthase subunit b</fullName>
    </recommendedName>
    <alternativeName>
        <fullName evidence="13">ATP synthase F(0) sector subunit b</fullName>
    </alternativeName>
    <alternativeName>
        <fullName evidence="13">ATPase subunit I</fullName>
    </alternativeName>
    <alternativeName>
        <fullName evidence="13">F-type ATPase subunit b</fullName>
        <shortName evidence="13">F-ATPase subunit b</shortName>
    </alternativeName>
</protein>
<keyword evidence="7 13" id="KW-0406">Ion transport</keyword>
<comment type="function">
    <text evidence="10 13">F(1)F(0) ATP synthase produces ATP from ADP in the presence of a proton or sodium gradient. F-type ATPases consist of two structural domains, F(1) containing the extramembraneous catalytic core and F(0) containing the membrane proton channel, linked together by a central stalk and a peripheral stalk. During catalysis, ATP synthesis in the catalytic domain of F(1) is coupled via a rotary mechanism of the central stalk subunits to proton translocation.</text>
</comment>
<gene>
    <name evidence="13" type="primary">atpF</name>
    <name evidence="16" type="ORF">LZC94_05285</name>
</gene>
<comment type="similarity">
    <text evidence="1 13 14">Belongs to the ATPase B chain family.</text>
</comment>
<dbReference type="HAMAP" id="MF_01398">
    <property type="entry name" value="ATP_synth_b_bprime"/>
    <property type="match status" value="1"/>
</dbReference>
<evidence type="ECO:0000256" key="15">
    <source>
        <dbReference type="SAM" id="Coils"/>
    </source>
</evidence>
<comment type="function">
    <text evidence="11">Component of the F(0) channel, it forms part of the peripheral stalk, linking F(1) to F(0). The b'-subunit is a diverged and duplicated form of b found in plants and photosynthetic bacteria.</text>
</comment>
<comment type="subunit">
    <text evidence="13">F-type ATPases have 2 components, F(1) - the catalytic core - and F(0) - the membrane proton channel. F(1) has five subunits: alpha(3), beta(3), gamma(1), delta(1), epsilon(1). F(0) has three main subunits: a(1), b(2) and c(10-14). The alpha and beta chains form an alternating ring which encloses part of the gamma chain. F(1) is attached to F(0) by a central stalk formed by the gamma and epsilon chains, while a peripheral stalk is formed by the delta and b chains.</text>
</comment>
<evidence type="ECO:0000313" key="17">
    <source>
        <dbReference type="Proteomes" id="UP001370348"/>
    </source>
</evidence>
<keyword evidence="8 13" id="KW-0472">Membrane</keyword>
<evidence type="ECO:0000256" key="3">
    <source>
        <dbReference type="ARBA" id="ARBA00022547"/>
    </source>
</evidence>
<evidence type="ECO:0000256" key="7">
    <source>
        <dbReference type="ARBA" id="ARBA00023065"/>
    </source>
</evidence>
<dbReference type="EMBL" id="CP089984">
    <property type="protein sequence ID" value="WXB16691.1"/>
    <property type="molecule type" value="Genomic_DNA"/>
</dbReference>
<evidence type="ECO:0000256" key="9">
    <source>
        <dbReference type="ARBA" id="ARBA00023310"/>
    </source>
</evidence>
<evidence type="ECO:0000256" key="11">
    <source>
        <dbReference type="ARBA" id="ARBA00025614"/>
    </source>
</evidence>
<dbReference type="RefSeq" id="WP_394826318.1">
    <property type="nucleotide sequence ID" value="NZ_CP089984.1"/>
</dbReference>
<feature type="transmembrane region" description="Helical" evidence="13">
    <location>
        <begin position="29"/>
        <end position="48"/>
    </location>
</feature>
<reference evidence="16 17" key="1">
    <citation type="submission" date="2021-12" db="EMBL/GenBank/DDBJ databases">
        <title>Discovery of the Pendulisporaceae a myxobacterial family with distinct sporulation behavior and unique specialized metabolism.</title>
        <authorList>
            <person name="Garcia R."/>
            <person name="Popoff A."/>
            <person name="Bader C.D."/>
            <person name="Loehr J."/>
            <person name="Walesch S."/>
            <person name="Walt C."/>
            <person name="Boldt J."/>
            <person name="Bunk B."/>
            <person name="Haeckl F.J.F.P.J."/>
            <person name="Gunesch A.P."/>
            <person name="Birkelbach J."/>
            <person name="Nuebel U."/>
            <person name="Pietschmann T."/>
            <person name="Bach T."/>
            <person name="Mueller R."/>
        </authorList>
    </citation>
    <scope>NUCLEOTIDE SEQUENCE [LARGE SCALE GENOMIC DNA]</scope>
    <source>
        <strain evidence="16 17">MSr11954</strain>
    </source>
</reference>
<evidence type="ECO:0000256" key="8">
    <source>
        <dbReference type="ARBA" id="ARBA00023136"/>
    </source>
</evidence>
<evidence type="ECO:0000256" key="2">
    <source>
        <dbReference type="ARBA" id="ARBA00022448"/>
    </source>
</evidence>
<evidence type="ECO:0000313" key="16">
    <source>
        <dbReference type="EMBL" id="WXB16691.1"/>
    </source>
</evidence>
<evidence type="ECO:0000256" key="14">
    <source>
        <dbReference type="RuleBase" id="RU003848"/>
    </source>
</evidence>
<comment type="subcellular location">
    <subcellularLocation>
        <location evidence="13">Cell membrane</location>
        <topology evidence="13">Single-pass membrane protein</topology>
    </subcellularLocation>
    <subcellularLocation>
        <location evidence="12">Endomembrane system</location>
        <topology evidence="12">Single-pass membrane protein</topology>
    </subcellularLocation>
</comment>
<evidence type="ECO:0000256" key="4">
    <source>
        <dbReference type="ARBA" id="ARBA00022692"/>
    </source>
</evidence>
<dbReference type="InterPro" id="IPR050059">
    <property type="entry name" value="ATP_synthase_B_chain"/>
</dbReference>
<keyword evidence="5 13" id="KW-0375">Hydrogen ion transport</keyword>
<keyword evidence="4 13" id="KW-0812">Transmembrane</keyword>
<dbReference type="PANTHER" id="PTHR33445">
    <property type="entry name" value="ATP SYNTHASE SUBUNIT B', CHLOROPLASTIC"/>
    <property type="match status" value="1"/>
</dbReference>
<sequence>MSLVMMGAVDSSLMRAAQGAVDVDFDLTMLGQVVLFLILMAVLKPLLFDPMLKLFEAREVRIEGAIQEGHREDQKSAEAQAKYESEMQAARAAGNLDREKLRAEAIKSENEILARVRASTAKTLEEGRKQAENEATQVRAALRDQSKVLARDIATRVLGREVEG</sequence>
<evidence type="ECO:0000256" key="1">
    <source>
        <dbReference type="ARBA" id="ARBA00005513"/>
    </source>
</evidence>
<dbReference type="Pfam" id="PF00430">
    <property type="entry name" value="ATP-synt_B"/>
    <property type="match status" value="1"/>
</dbReference>
<keyword evidence="2 13" id="KW-0813">Transport</keyword>
<name>A0ABZ2M5D9_9BACT</name>
<dbReference type="PANTHER" id="PTHR33445:SF2">
    <property type="entry name" value="ATP SYNTHASE SUBUNIT B', CHLOROPLASTIC"/>
    <property type="match status" value="1"/>
</dbReference>
<evidence type="ECO:0000256" key="12">
    <source>
        <dbReference type="ARBA" id="ARBA00037847"/>
    </source>
</evidence>
<organism evidence="16 17">
    <name type="scientific">Pendulispora albinea</name>
    <dbReference type="NCBI Taxonomy" id="2741071"/>
    <lineage>
        <taxon>Bacteria</taxon>
        <taxon>Pseudomonadati</taxon>
        <taxon>Myxococcota</taxon>
        <taxon>Myxococcia</taxon>
        <taxon>Myxococcales</taxon>
        <taxon>Sorangiineae</taxon>
        <taxon>Pendulisporaceae</taxon>
        <taxon>Pendulispora</taxon>
    </lineage>
</organism>
<keyword evidence="3 13" id="KW-0138">CF(0)</keyword>
<dbReference type="InterPro" id="IPR002146">
    <property type="entry name" value="ATP_synth_b/b'su_bac/chlpt"/>
</dbReference>
<dbReference type="Proteomes" id="UP001370348">
    <property type="component" value="Chromosome"/>
</dbReference>
<keyword evidence="9 13" id="KW-0066">ATP synthesis</keyword>
<keyword evidence="6 13" id="KW-1133">Transmembrane helix</keyword>
<evidence type="ECO:0000256" key="13">
    <source>
        <dbReference type="HAMAP-Rule" id="MF_01398"/>
    </source>
</evidence>
<evidence type="ECO:0000256" key="6">
    <source>
        <dbReference type="ARBA" id="ARBA00022989"/>
    </source>
</evidence>
<keyword evidence="13" id="KW-1003">Cell membrane</keyword>
<evidence type="ECO:0000256" key="10">
    <source>
        <dbReference type="ARBA" id="ARBA00025198"/>
    </source>
</evidence>
<keyword evidence="17" id="KW-1185">Reference proteome</keyword>
<dbReference type="CDD" id="cd06503">
    <property type="entry name" value="ATP-synt_Fo_b"/>
    <property type="match status" value="1"/>
</dbReference>
<feature type="coiled-coil region" evidence="15">
    <location>
        <begin position="121"/>
        <end position="148"/>
    </location>
</feature>
<proteinExistence type="inferred from homology"/>
<evidence type="ECO:0000256" key="5">
    <source>
        <dbReference type="ARBA" id="ARBA00022781"/>
    </source>
</evidence>
<accession>A0ABZ2M5D9</accession>